<protein>
    <recommendedName>
        <fullName evidence="3">Response regulatory domain-containing protein</fullName>
    </recommendedName>
</protein>
<organism evidence="1 2">
    <name type="scientific">Scardovia wiggsiae F0424</name>
    <dbReference type="NCBI Taxonomy" id="857290"/>
    <lineage>
        <taxon>Bacteria</taxon>
        <taxon>Bacillati</taxon>
        <taxon>Actinomycetota</taxon>
        <taxon>Actinomycetes</taxon>
        <taxon>Bifidobacteriales</taxon>
        <taxon>Bifidobacteriaceae</taxon>
        <taxon>Scardovia</taxon>
    </lineage>
</organism>
<evidence type="ECO:0000313" key="1">
    <source>
        <dbReference type="EMBL" id="EJD65521.1"/>
    </source>
</evidence>
<comment type="caution">
    <text evidence="1">The sequence shown here is derived from an EMBL/GenBank/DDBJ whole genome shotgun (WGS) entry which is preliminary data.</text>
</comment>
<sequence>MIKYLLIEDNDQDIQSFRDTVERMNYEINKEDDKHELATKKEFSREDFDKEINGYEGIIVDIKLSNGNDGSDIIGWIKSNYRVPVVIFTGTPEIEDLKSLQVPIYIKGKAEQEDIIKYLDSIIGTGMFKVLGGRGEIERILRKIFWDNIYQQLDIWIEKSNNNKETERILLRYVISHIQETVSNSVLYETEEMYISPPLTDNLETGSLVQRKDDDMFCIVLSPPCDLAVRDSTFKTDRILTCEIENHDDILCQELQDIKAKNKKENRIKEIIKNNRKNYYHWLPSNKLFEGGFINFRRIETYSQEEFSKLFSKPIVKVQNDFVKNILNRFSVFYSRQGQPDFDFDELSRILHDARKEDTEENK</sequence>
<reference evidence="1 2" key="1">
    <citation type="submission" date="2012-01" db="EMBL/GenBank/DDBJ databases">
        <title>The Genome Sequence of Scardovia wiggsiae F0424.</title>
        <authorList>
            <consortium name="The Broad Institute Genome Sequencing Platform"/>
            <person name="Earl A."/>
            <person name="Ward D."/>
            <person name="Feldgarden M."/>
            <person name="Gevers D."/>
            <person name="Izard J."/>
            <person name="Ganesan A."/>
            <person name="Baranova O.V."/>
            <person name="Blanton J.M."/>
            <person name="Tanner A.C."/>
            <person name="Mathney J."/>
            <person name="Dewhirst F.E."/>
            <person name="Young S.K."/>
            <person name="Zeng Q."/>
            <person name="Gargeya S."/>
            <person name="Fitzgerald M."/>
            <person name="Haas B."/>
            <person name="Abouelleil A."/>
            <person name="Alvarado L."/>
            <person name="Arachchi H.M."/>
            <person name="Berlin A."/>
            <person name="Chapman S.B."/>
            <person name="Gearin G."/>
            <person name="Goldberg J."/>
            <person name="Griggs A."/>
            <person name="Gujja S."/>
            <person name="Hansen M."/>
            <person name="Heiman D."/>
            <person name="Howarth C."/>
            <person name="Larimer J."/>
            <person name="Lui A."/>
            <person name="MacDonald P.J.P."/>
            <person name="McCowen C."/>
            <person name="Montmayeur A."/>
            <person name="Murphy C."/>
            <person name="Neiman D."/>
            <person name="Pearson M."/>
            <person name="Priest M."/>
            <person name="Roberts A."/>
            <person name="Saif S."/>
            <person name="Shea T."/>
            <person name="Sisk P."/>
            <person name="Stolte C."/>
            <person name="Sykes S."/>
            <person name="Wortman J."/>
            <person name="Nusbaum C."/>
            <person name="Birren B."/>
        </authorList>
    </citation>
    <scope>NUCLEOTIDE SEQUENCE [LARGE SCALE GENOMIC DNA]</scope>
    <source>
        <strain evidence="1 2">F0424</strain>
    </source>
</reference>
<gene>
    <name evidence="1" type="ORF">HMPREF9156_00285</name>
</gene>
<evidence type="ECO:0000313" key="2">
    <source>
        <dbReference type="Proteomes" id="UP000006415"/>
    </source>
</evidence>
<name>J0X299_9BIFI</name>
<dbReference type="STRING" id="857290.HMPREF9156_00285"/>
<dbReference type="Gene3D" id="3.40.50.2300">
    <property type="match status" value="1"/>
</dbReference>
<keyword evidence="2" id="KW-1185">Reference proteome</keyword>
<dbReference type="SUPFAM" id="SSF52172">
    <property type="entry name" value="CheY-like"/>
    <property type="match status" value="1"/>
</dbReference>
<accession>J0X299</accession>
<evidence type="ECO:0008006" key="3">
    <source>
        <dbReference type="Google" id="ProtNLM"/>
    </source>
</evidence>
<proteinExistence type="predicted"/>
<dbReference type="HOGENOM" id="CLU_059872_0_0_11"/>
<dbReference type="Proteomes" id="UP000006415">
    <property type="component" value="Unassembled WGS sequence"/>
</dbReference>
<dbReference type="AlphaFoldDB" id="J0X299"/>
<dbReference type="OrthoDB" id="8478724at2"/>
<dbReference type="EMBL" id="AGZS01000001">
    <property type="protein sequence ID" value="EJD65521.1"/>
    <property type="molecule type" value="Genomic_DNA"/>
</dbReference>
<dbReference type="InterPro" id="IPR011006">
    <property type="entry name" value="CheY-like_superfamily"/>
</dbReference>
<dbReference type="RefSeq" id="WP_007147353.1">
    <property type="nucleotide sequence ID" value="NZ_AKCI01000001.1"/>
</dbReference>
<dbReference type="eggNOG" id="COG0784">
    <property type="taxonomic scope" value="Bacteria"/>
</dbReference>